<dbReference type="OrthoDB" id="3192989at2759"/>
<organism evidence="2 3">
    <name type="scientific">Rhizoctonia solani 123E</name>
    <dbReference type="NCBI Taxonomy" id="1423351"/>
    <lineage>
        <taxon>Eukaryota</taxon>
        <taxon>Fungi</taxon>
        <taxon>Dikarya</taxon>
        <taxon>Basidiomycota</taxon>
        <taxon>Agaricomycotina</taxon>
        <taxon>Agaricomycetes</taxon>
        <taxon>Cantharellales</taxon>
        <taxon>Ceratobasidiaceae</taxon>
        <taxon>Rhizoctonia</taxon>
    </lineage>
</organism>
<reference evidence="2 3" key="1">
    <citation type="submission" date="2013-12" db="EMBL/GenBank/DDBJ databases">
        <authorList>
            <person name="Cubeta M."/>
            <person name="Pakala S."/>
            <person name="Fedorova N."/>
            <person name="Thomas E."/>
            <person name="Dean R."/>
            <person name="Jabaji S."/>
            <person name="Neate S."/>
            <person name="Toda T."/>
            <person name="Tavantzis S."/>
            <person name="Vilgalys R."/>
            <person name="Bharathan N."/>
            <person name="Pakala S."/>
            <person name="Losada L.S."/>
            <person name="Zafar N."/>
            <person name="Nierman W."/>
        </authorList>
    </citation>
    <scope>NUCLEOTIDE SEQUENCE [LARGE SCALE GENOMIC DNA]</scope>
    <source>
        <strain evidence="2 3">123E</strain>
    </source>
</reference>
<evidence type="ECO:0000313" key="3">
    <source>
        <dbReference type="Proteomes" id="UP000027456"/>
    </source>
</evidence>
<comment type="caution">
    <text evidence="2">The sequence shown here is derived from an EMBL/GenBank/DDBJ whole genome shotgun (WGS) entry which is preliminary data.</text>
</comment>
<dbReference type="STRING" id="1423351.A0A074RMD9"/>
<evidence type="ECO:0000313" key="2">
    <source>
        <dbReference type="EMBL" id="KEP45858.1"/>
    </source>
</evidence>
<sequence>MSELYISITTRALLITLPSGELRRPERFFGGVPKYHLAGHTDSCYARYSLNNMEGVGRLDAEGCERAWADLNGASGSTSEKGPGARIDSLNHCMNDWNWRKTITMSTILIISKLREAVKMAQEQEESWLTLHEHQDAAMTSQWEQMSTAPRRIKGDVWTSVFLIDEKIGGVVSTRLRKVLDLNSKESARIIESGSTEAGYTAPSWISDGIDVENTQRRLTEEIQELGEVMTNHQSLDFYRRRVAITTCVTAHRQSAAMFLDLRLTPPDRPISIAKETDGQPEKAILHLPSQVFGQIDRTERSKRAIKIELDLRRMECMELLRRIRTASIQKSQLLMGKQKNTQGEIQNTRAQTALNRLSSRIKSATEDYNSLYKAMMTLGMTPEKAKPLRKLHVDDFIGLMTILRSERDIESKKEQRKKGLPPTVGEGHRRLPWFWTVREGDSSKEAEEQEFTEAIRVEWFRGRERFHRWQEEVVWLRREIASTLLDYRARSDEWLARAESNYSFVNSGYRAYCHRQADIWNELLEDMFHRSLVPLQVGNF</sequence>
<accession>A0A074RMD9</accession>
<dbReference type="AlphaFoldDB" id="A0A074RMD9"/>
<feature type="coiled-coil region" evidence="1">
    <location>
        <begin position="348"/>
        <end position="375"/>
    </location>
</feature>
<proteinExistence type="predicted"/>
<protein>
    <submittedName>
        <fullName evidence="2">Uncharacterized protein</fullName>
    </submittedName>
</protein>
<dbReference type="Pfam" id="PF18758">
    <property type="entry name" value="KDZ"/>
    <property type="match status" value="1"/>
</dbReference>
<evidence type="ECO:0000256" key="1">
    <source>
        <dbReference type="SAM" id="Coils"/>
    </source>
</evidence>
<keyword evidence="3" id="KW-1185">Reference proteome</keyword>
<dbReference type="Proteomes" id="UP000027456">
    <property type="component" value="Unassembled WGS sequence"/>
</dbReference>
<keyword evidence="1" id="KW-0175">Coiled coil</keyword>
<dbReference type="InterPro" id="IPR040521">
    <property type="entry name" value="KDZ"/>
</dbReference>
<dbReference type="EMBL" id="AZST01001444">
    <property type="protein sequence ID" value="KEP45858.1"/>
    <property type="molecule type" value="Genomic_DNA"/>
</dbReference>
<dbReference type="HOGENOM" id="CLU_003703_0_3_1"/>
<name>A0A074RMD9_9AGAM</name>
<gene>
    <name evidence="2" type="ORF">V565_235860</name>
</gene>